<sequence>MATPAAHVPPRGDAAALPRISAVPAAGNGVRAASLGARVAQFIEDEIVRTGWPVGRNLGSEQELQDRYGVSKSVLREAVRLVEHHGVARMRRGPGGGLLVTAPDLAPTARAMVTYLDYVGTTVDDLIDARLLLEPCAVVLASERLTDDGVRLLRGLLEQEARRRAEPGIWSQDPVHTALCELSGNPALLAFTEVLTRLTDRYAHTARRNTRAEAVRNKEVAGRSHTLIVEAVIAGDTRLAYSVLTEHLHEAAGWLKDNRPGAAGPIAWQLVEAPGAKLSELVAARVQDAIAADGWPVGTLVGSEAELLDRYGTSRAVLREAVRLLEHHGVARMRRGPGGGLMVTAPDPAASIGAMALYLGHREVGAEHLRAVREALELGALGAVTARRREAEVSGRLEAAAGAALPERFHDELVHLAGNPVLTLFLRILAELRRRRAGTAPPEPSGAEPSGPESSGTAGGHAGRHREVVAAILAGDESLARHRVRRDLVACHDR</sequence>
<keyword evidence="7" id="KW-1185">Reference proteome</keyword>
<dbReference type="EMBL" id="JAXCEI010000002">
    <property type="protein sequence ID" value="MFA1538177.1"/>
    <property type="molecule type" value="Genomic_DNA"/>
</dbReference>
<dbReference type="InterPro" id="IPR000524">
    <property type="entry name" value="Tscrpt_reg_HTH_GntR"/>
</dbReference>
<feature type="domain" description="HTH gntR-type" evidence="5">
    <location>
        <begin position="276"/>
        <end position="346"/>
    </location>
</feature>
<evidence type="ECO:0000256" key="3">
    <source>
        <dbReference type="ARBA" id="ARBA00023163"/>
    </source>
</evidence>
<evidence type="ECO:0000256" key="1">
    <source>
        <dbReference type="ARBA" id="ARBA00023015"/>
    </source>
</evidence>
<dbReference type="PANTHER" id="PTHR43537:SF5">
    <property type="entry name" value="UXU OPERON TRANSCRIPTIONAL REGULATOR"/>
    <property type="match status" value="1"/>
</dbReference>
<protein>
    <submittedName>
        <fullName evidence="6">FCD domain-containing protein</fullName>
    </submittedName>
</protein>
<gene>
    <name evidence="6" type="ORF">SM611_04480</name>
</gene>
<keyword evidence="1" id="KW-0805">Transcription regulation</keyword>
<dbReference type="SUPFAM" id="SSF46785">
    <property type="entry name" value="Winged helix' DNA-binding domain"/>
    <property type="match status" value="2"/>
</dbReference>
<dbReference type="Proteomes" id="UP001569963">
    <property type="component" value="Unassembled WGS sequence"/>
</dbReference>
<reference evidence="6 7" key="1">
    <citation type="submission" date="2023-11" db="EMBL/GenBank/DDBJ databases">
        <title>Actinomadura monticuli sp. nov., isolated from volcanic ash.</title>
        <authorList>
            <person name="Lee S.D."/>
            <person name="Yang H."/>
            <person name="Kim I.S."/>
        </authorList>
    </citation>
    <scope>NUCLEOTIDE SEQUENCE [LARGE SCALE GENOMIC DNA]</scope>
    <source>
        <strain evidence="6 7">DLS-62</strain>
    </source>
</reference>
<evidence type="ECO:0000313" key="6">
    <source>
        <dbReference type="EMBL" id="MFA1538177.1"/>
    </source>
</evidence>
<dbReference type="RefSeq" id="WP_371947518.1">
    <property type="nucleotide sequence ID" value="NZ_JAXCEI010000002.1"/>
</dbReference>
<keyword evidence="3" id="KW-0804">Transcription</keyword>
<dbReference type="SMART" id="SM00895">
    <property type="entry name" value="FCD"/>
    <property type="match status" value="2"/>
</dbReference>
<organism evidence="6 7">
    <name type="scientific">Actinomadura monticuli</name>
    <dbReference type="NCBI Taxonomy" id="3097367"/>
    <lineage>
        <taxon>Bacteria</taxon>
        <taxon>Bacillati</taxon>
        <taxon>Actinomycetota</taxon>
        <taxon>Actinomycetes</taxon>
        <taxon>Streptosporangiales</taxon>
        <taxon>Thermomonosporaceae</taxon>
        <taxon>Actinomadura</taxon>
    </lineage>
</organism>
<dbReference type="Pfam" id="PF00392">
    <property type="entry name" value="GntR"/>
    <property type="match status" value="2"/>
</dbReference>
<name>A0ABV4Q4T5_9ACTN</name>
<dbReference type="InterPro" id="IPR011711">
    <property type="entry name" value="GntR_C"/>
</dbReference>
<accession>A0ABV4Q4T5</accession>
<dbReference type="Gene3D" id="1.20.120.530">
    <property type="entry name" value="GntR ligand-binding domain-like"/>
    <property type="match status" value="2"/>
</dbReference>
<evidence type="ECO:0000313" key="7">
    <source>
        <dbReference type="Proteomes" id="UP001569963"/>
    </source>
</evidence>
<feature type="compositionally biased region" description="Low complexity" evidence="4">
    <location>
        <begin position="445"/>
        <end position="456"/>
    </location>
</feature>
<dbReference type="SUPFAM" id="SSF48008">
    <property type="entry name" value="GntR ligand-binding domain-like"/>
    <property type="match status" value="2"/>
</dbReference>
<evidence type="ECO:0000256" key="4">
    <source>
        <dbReference type="SAM" id="MobiDB-lite"/>
    </source>
</evidence>
<feature type="domain" description="HTH gntR-type" evidence="5">
    <location>
        <begin position="33"/>
        <end position="103"/>
    </location>
</feature>
<comment type="caution">
    <text evidence="6">The sequence shown here is derived from an EMBL/GenBank/DDBJ whole genome shotgun (WGS) entry which is preliminary data.</text>
</comment>
<dbReference type="InterPro" id="IPR008920">
    <property type="entry name" value="TF_FadR/GntR_C"/>
</dbReference>
<dbReference type="InterPro" id="IPR036390">
    <property type="entry name" value="WH_DNA-bd_sf"/>
</dbReference>
<evidence type="ECO:0000259" key="5">
    <source>
        <dbReference type="PROSITE" id="PS50949"/>
    </source>
</evidence>
<evidence type="ECO:0000256" key="2">
    <source>
        <dbReference type="ARBA" id="ARBA00023125"/>
    </source>
</evidence>
<feature type="region of interest" description="Disordered" evidence="4">
    <location>
        <begin position="437"/>
        <end position="463"/>
    </location>
</feature>
<dbReference type="SMART" id="SM00345">
    <property type="entry name" value="HTH_GNTR"/>
    <property type="match status" value="2"/>
</dbReference>
<dbReference type="Gene3D" id="1.10.10.10">
    <property type="entry name" value="Winged helix-like DNA-binding domain superfamily/Winged helix DNA-binding domain"/>
    <property type="match status" value="2"/>
</dbReference>
<dbReference type="Pfam" id="PF07729">
    <property type="entry name" value="FCD"/>
    <property type="match status" value="2"/>
</dbReference>
<dbReference type="PROSITE" id="PS50949">
    <property type="entry name" value="HTH_GNTR"/>
    <property type="match status" value="2"/>
</dbReference>
<dbReference type="InterPro" id="IPR036388">
    <property type="entry name" value="WH-like_DNA-bd_sf"/>
</dbReference>
<dbReference type="PANTHER" id="PTHR43537">
    <property type="entry name" value="TRANSCRIPTIONAL REGULATOR, GNTR FAMILY"/>
    <property type="match status" value="1"/>
</dbReference>
<proteinExistence type="predicted"/>
<keyword evidence="2" id="KW-0238">DNA-binding</keyword>